<accession>A0ABY4C269</accession>
<sequence>MTVNISGQVPGEQQNGLVDVEEELLHERTPDPMLAVVIIERAALRFNDLKQEWSAVIRFRHIEPLDGKQADVARGLLEAAYQERGGDSLPAELDLEDD</sequence>
<keyword evidence="2" id="KW-1185">Reference proteome</keyword>
<gene>
    <name evidence="1" type="ORF">MTO99_07060</name>
</gene>
<evidence type="ECO:0000313" key="1">
    <source>
        <dbReference type="EMBL" id="UOE45510.1"/>
    </source>
</evidence>
<evidence type="ECO:0000313" key="2">
    <source>
        <dbReference type="Proteomes" id="UP000832097"/>
    </source>
</evidence>
<protein>
    <submittedName>
        <fullName evidence="1">Uncharacterized protein</fullName>
    </submittedName>
</protein>
<dbReference type="RefSeq" id="WP_243558109.1">
    <property type="nucleotide sequence ID" value="NZ_CP094528.1"/>
</dbReference>
<name>A0ABY4C269_9MICO</name>
<organism evidence="1 2">
    <name type="scientific">Agromyces larvae</name>
    <dbReference type="NCBI Taxonomy" id="2929802"/>
    <lineage>
        <taxon>Bacteria</taxon>
        <taxon>Bacillati</taxon>
        <taxon>Actinomycetota</taxon>
        <taxon>Actinomycetes</taxon>
        <taxon>Micrococcales</taxon>
        <taxon>Microbacteriaceae</taxon>
        <taxon>Agromyces</taxon>
    </lineage>
</organism>
<dbReference type="Proteomes" id="UP000832097">
    <property type="component" value="Chromosome"/>
</dbReference>
<dbReference type="EMBL" id="CP094528">
    <property type="protein sequence ID" value="UOE45510.1"/>
    <property type="molecule type" value="Genomic_DNA"/>
</dbReference>
<reference evidence="1 2" key="1">
    <citation type="submission" date="2022-03" db="EMBL/GenBank/DDBJ databases">
        <title>Mucilaginibacter sp. isolated from the gut of Protaetia brevitarsis seulensis larvae.</title>
        <authorList>
            <person name="Won M."/>
            <person name="Kim S.-J."/>
            <person name="Kwon S.-W."/>
        </authorList>
    </citation>
    <scope>NUCLEOTIDE SEQUENCE [LARGE SCALE GENOMIC DNA]</scope>
    <source>
        <strain evidence="1 2">CFWR-12</strain>
    </source>
</reference>
<proteinExistence type="predicted"/>